<dbReference type="PANTHER" id="PTHR42896">
    <property type="entry name" value="XYLULOSE-1,5-BISPHOSPHATE (XUBP) PHOSPHATASE"/>
    <property type="match status" value="1"/>
</dbReference>
<evidence type="ECO:0000256" key="2">
    <source>
        <dbReference type="SAM" id="SignalP"/>
    </source>
</evidence>
<keyword evidence="4" id="KW-1185">Reference proteome</keyword>
<name>K0TA64_THAOC</name>
<dbReference type="NCBIfam" id="TIGR01509">
    <property type="entry name" value="HAD-SF-IA-v3"/>
    <property type="match status" value="1"/>
</dbReference>
<dbReference type="InterPro" id="IPR023214">
    <property type="entry name" value="HAD_sf"/>
</dbReference>
<feature type="compositionally biased region" description="Polar residues" evidence="1">
    <location>
        <begin position="359"/>
        <end position="369"/>
    </location>
</feature>
<feature type="compositionally biased region" description="Basic and acidic residues" evidence="1">
    <location>
        <begin position="495"/>
        <end position="512"/>
    </location>
</feature>
<dbReference type="OrthoDB" id="40579at2759"/>
<dbReference type="PANTHER" id="PTHR42896:SF2">
    <property type="entry name" value="CBBY-LIKE PROTEIN"/>
    <property type="match status" value="1"/>
</dbReference>
<dbReference type="InterPro" id="IPR006439">
    <property type="entry name" value="HAD-SF_hydro_IA"/>
</dbReference>
<dbReference type="Gene3D" id="1.10.150.240">
    <property type="entry name" value="Putative phosphatase, domain 2"/>
    <property type="match status" value="1"/>
</dbReference>
<protein>
    <submittedName>
        <fullName evidence="3">Uncharacterized protein</fullName>
    </submittedName>
</protein>
<dbReference type="InterPro" id="IPR023198">
    <property type="entry name" value="PGP-like_dom2"/>
</dbReference>
<dbReference type="Proteomes" id="UP000266841">
    <property type="component" value="Unassembled WGS sequence"/>
</dbReference>
<evidence type="ECO:0000313" key="3">
    <source>
        <dbReference type="EMBL" id="EJK75603.1"/>
    </source>
</evidence>
<evidence type="ECO:0000256" key="1">
    <source>
        <dbReference type="SAM" id="MobiDB-lite"/>
    </source>
</evidence>
<keyword evidence="2" id="KW-0732">Signal</keyword>
<accession>K0TA64</accession>
<proteinExistence type="predicted"/>
<feature type="chain" id="PRO_5003840823" evidence="2">
    <location>
        <begin position="20"/>
        <end position="512"/>
    </location>
</feature>
<dbReference type="SFLD" id="SFLDG01129">
    <property type="entry name" value="C1.5:_HAD__Beta-PGM__Phosphata"/>
    <property type="match status" value="1"/>
</dbReference>
<feature type="region of interest" description="Disordered" evidence="1">
    <location>
        <begin position="312"/>
        <end position="334"/>
    </location>
</feature>
<sequence>MSKATALLTLLLPSAAGFALRSGRIRNPLATSSSPSSSSLAAKRLEAILFDCDGVLADTEPDGHRVGFNIAFAQNDIAELWTKERYGKLLETGGGKERMTAHWVRWPLILIFCCKHIEMVRSTFILSASAQKNEVGWPEQIPEEGRQDKVKSLHLQKTDIFMKLIDDGKIPLRPGVLALVDEAIANNVRLAVCSTSNELAVSNLVSTLMGPDRAAKFQIFAGDMVKAKKPAPDVYNMAVDEMGLDKSRCVIVEDSHIGVGAAVASGMSCLVTKSSYTQDEDFTGAKMIVDELEGDGVTLETLEGLLDGDEELQEVESSAPPRQSTSVNDPPSPWDPVGHIETSGVSWTGARLGDETPTVGRSYTASETYEPSGKRSIGARMVRHIEAGGASWTGARFGEENANAPVRYTASETFEATNKQRGIGVGMESHVEKGGASWTGARFGEENINEAASPYRASETVENDAKKSPGVGWDAASHTEISEGADESAWSGARLGERDERRCAPTPSRWHE</sequence>
<feature type="region of interest" description="Disordered" evidence="1">
    <location>
        <begin position="453"/>
        <end position="512"/>
    </location>
</feature>
<organism evidence="3 4">
    <name type="scientific">Thalassiosira oceanica</name>
    <name type="common">Marine diatom</name>
    <dbReference type="NCBI Taxonomy" id="159749"/>
    <lineage>
        <taxon>Eukaryota</taxon>
        <taxon>Sar</taxon>
        <taxon>Stramenopiles</taxon>
        <taxon>Ochrophyta</taxon>
        <taxon>Bacillariophyta</taxon>
        <taxon>Coscinodiscophyceae</taxon>
        <taxon>Thalassiosirophycidae</taxon>
        <taxon>Thalassiosirales</taxon>
        <taxon>Thalassiosiraceae</taxon>
        <taxon>Thalassiosira</taxon>
    </lineage>
</organism>
<gene>
    <name evidence="3" type="ORF">THAOC_02668</name>
</gene>
<dbReference type="InterPro" id="IPR044999">
    <property type="entry name" value="CbbY-like"/>
</dbReference>
<dbReference type="InterPro" id="IPR036412">
    <property type="entry name" value="HAD-like_sf"/>
</dbReference>
<dbReference type="AlphaFoldDB" id="K0TA64"/>
<dbReference type="eggNOG" id="KOG2914">
    <property type="taxonomic scope" value="Eukaryota"/>
</dbReference>
<dbReference type="Gene3D" id="3.40.50.1000">
    <property type="entry name" value="HAD superfamily/HAD-like"/>
    <property type="match status" value="1"/>
</dbReference>
<comment type="caution">
    <text evidence="3">The sequence shown here is derived from an EMBL/GenBank/DDBJ whole genome shotgun (WGS) entry which is preliminary data.</text>
</comment>
<feature type="signal peptide" evidence="2">
    <location>
        <begin position="1"/>
        <end position="19"/>
    </location>
</feature>
<dbReference type="SUPFAM" id="SSF56784">
    <property type="entry name" value="HAD-like"/>
    <property type="match status" value="1"/>
</dbReference>
<evidence type="ECO:0000313" key="4">
    <source>
        <dbReference type="Proteomes" id="UP000266841"/>
    </source>
</evidence>
<dbReference type="GO" id="GO:0016787">
    <property type="term" value="F:hydrolase activity"/>
    <property type="evidence" value="ECO:0007669"/>
    <property type="project" value="InterPro"/>
</dbReference>
<dbReference type="SFLD" id="SFLDS00003">
    <property type="entry name" value="Haloacid_Dehalogenase"/>
    <property type="match status" value="1"/>
</dbReference>
<dbReference type="Pfam" id="PF00702">
    <property type="entry name" value="Hydrolase"/>
    <property type="match status" value="1"/>
</dbReference>
<feature type="compositionally biased region" description="Polar residues" evidence="1">
    <location>
        <begin position="320"/>
        <end position="329"/>
    </location>
</feature>
<feature type="region of interest" description="Disordered" evidence="1">
    <location>
        <begin position="348"/>
        <end position="375"/>
    </location>
</feature>
<reference evidence="3 4" key="1">
    <citation type="journal article" date="2012" name="Genome Biol.">
        <title>Genome and low-iron response of an oceanic diatom adapted to chronic iron limitation.</title>
        <authorList>
            <person name="Lommer M."/>
            <person name="Specht M."/>
            <person name="Roy A.S."/>
            <person name="Kraemer L."/>
            <person name="Andreson R."/>
            <person name="Gutowska M.A."/>
            <person name="Wolf J."/>
            <person name="Bergner S.V."/>
            <person name="Schilhabel M.B."/>
            <person name="Klostermeier U.C."/>
            <person name="Beiko R.G."/>
            <person name="Rosenstiel P."/>
            <person name="Hippler M."/>
            <person name="Laroche J."/>
        </authorList>
    </citation>
    <scope>NUCLEOTIDE SEQUENCE [LARGE SCALE GENOMIC DNA]</scope>
    <source>
        <strain evidence="3 4">CCMP1005</strain>
    </source>
</reference>
<dbReference type="EMBL" id="AGNL01002838">
    <property type="protein sequence ID" value="EJK75603.1"/>
    <property type="molecule type" value="Genomic_DNA"/>
</dbReference>